<reference evidence="3 4" key="1">
    <citation type="submission" date="2020-08" db="EMBL/GenBank/DDBJ databases">
        <title>Genomic Encyclopedia of Type Strains, Phase IV (KMG-IV): sequencing the most valuable type-strain genomes for metagenomic binning, comparative biology and taxonomic classification.</title>
        <authorList>
            <person name="Goeker M."/>
        </authorList>
    </citation>
    <scope>NUCLEOTIDE SEQUENCE [LARGE SCALE GENOMIC DNA]</scope>
    <source>
        <strain evidence="3 4">DSM 2461</strain>
    </source>
</reference>
<keyword evidence="1" id="KW-0732">Signal</keyword>
<sequence>MKRNILCLILLITMALSLWAEGEGKVADKIVIDGTWMTRDFIILSKLGFKEGDSVTQEDLEKAEKELYRLNLFSKVEFTWDEEEDGTTTLHVLARDQFLIMPLVAIDGSSSTIKLGAADENFLGFNVDLSLAYEQEKQYSQYDFIKRRIRGSVGLPDTLLNGFTFGQVVNIGLDGNAEHEIKTDFSLPTRWFNDWLWRFYFSKSLDVIYDAEDGVKLSGYSDSKWDLHTIFKSDWDKLWNPRFEFGWYSSEIGDTGLVDVGFDGIMGANSYLYWSSGITYGEVRTKNSYFQKNGWKVFADYSMDIKTAGDNSFEPLIHDFSIGAEAHWLAFNWLEFAGYLNYGVSNLENNYRIPIHNTRDRSVPGLTINGSTFYSLTAQAHVTYVNVDWFALEHVAWFDLARAGIDSADLFSTAPKMAVGTGLRFRIPNIPWLYFYIDIQWALPETGQDFWGIKI</sequence>
<keyword evidence="4" id="KW-1185">Reference proteome</keyword>
<gene>
    <name evidence="3" type="ORF">HNR50_002391</name>
</gene>
<dbReference type="InterPro" id="IPR010827">
    <property type="entry name" value="BamA/TamA_POTRA"/>
</dbReference>
<organism evidence="3 4">
    <name type="scientific">Spirochaeta isovalerica</name>
    <dbReference type="NCBI Taxonomy" id="150"/>
    <lineage>
        <taxon>Bacteria</taxon>
        <taxon>Pseudomonadati</taxon>
        <taxon>Spirochaetota</taxon>
        <taxon>Spirochaetia</taxon>
        <taxon>Spirochaetales</taxon>
        <taxon>Spirochaetaceae</taxon>
        <taxon>Spirochaeta</taxon>
    </lineage>
</organism>
<dbReference type="EMBL" id="JACHGJ010000004">
    <property type="protein sequence ID" value="MBB6480718.1"/>
    <property type="molecule type" value="Genomic_DNA"/>
</dbReference>
<comment type="caution">
    <text evidence="3">The sequence shown here is derived from an EMBL/GenBank/DDBJ whole genome shotgun (WGS) entry which is preliminary data.</text>
</comment>
<protein>
    <recommendedName>
        <fullName evidence="2">POTRA domain-containing protein</fullName>
    </recommendedName>
</protein>
<feature type="domain" description="POTRA" evidence="2">
    <location>
        <begin position="29"/>
        <end position="85"/>
    </location>
</feature>
<accession>A0A841RDL5</accession>
<dbReference type="Gene3D" id="3.10.20.310">
    <property type="entry name" value="membrane protein fhac"/>
    <property type="match status" value="1"/>
</dbReference>
<name>A0A841RDL5_9SPIO</name>
<feature type="signal peptide" evidence="1">
    <location>
        <begin position="1"/>
        <end position="20"/>
    </location>
</feature>
<proteinExistence type="predicted"/>
<evidence type="ECO:0000259" key="2">
    <source>
        <dbReference type="Pfam" id="PF07244"/>
    </source>
</evidence>
<evidence type="ECO:0000313" key="3">
    <source>
        <dbReference type="EMBL" id="MBB6480718.1"/>
    </source>
</evidence>
<dbReference type="RefSeq" id="WP_184746982.1">
    <property type="nucleotide sequence ID" value="NZ_JACHGJ010000004.1"/>
</dbReference>
<dbReference type="Pfam" id="PF07244">
    <property type="entry name" value="POTRA"/>
    <property type="match status" value="1"/>
</dbReference>
<feature type="chain" id="PRO_5032510247" description="POTRA domain-containing protein" evidence="1">
    <location>
        <begin position="21"/>
        <end position="455"/>
    </location>
</feature>
<evidence type="ECO:0000313" key="4">
    <source>
        <dbReference type="Proteomes" id="UP000587760"/>
    </source>
</evidence>
<dbReference type="AlphaFoldDB" id="A0A841RDL5"/>
<evidence type="ECO:0000256" key="1">
    <source>
        <dbReference type="SAM" id="SignalP"/>
    </source>
</evidence>
<dbReference type="GO" id="GO:0019867">
    <property type="term" value="C:outer membrane"/>
    <property type="evidence" value="ECO:0007669"/>
    <property type="project" value="InterPro"/>
</dbReference>
<dbReference type="Proteomes" id="UP000587760">
    <property type="component" value="Unassembled WGS sequence"/>
</dbReference>